<dbReference type="InterPro" id="IPR013785">
    <property type="entry name" value="Aldolase_TIM"/>
</dbReference>
<evidence type="ECO:0000313" key="2">
    <source>
        <dbReference type="Proteomes" id="UP001206983"/>
    </source>
</evidence>
<dbReference type="Pfam" id="PF00701">
    <property type="entry name" value="DHDPS"/>
    <property type="match status" value="1"/>
</dbReference>
<reference evidence="1 2" key="1">
    <citation type="journal article" date="2011" name="Appl. Environ. Microbiol.">
        <title>Methanogenic archaea isolated from Taiwan's Chelungpu fault.</title>
        <authorList>
            <person name="Wu S.Y."/>
            <person name="Lai M.C."/>
        </authorList>
    </citation>
    <scope>NUCLEOTIDE SEQUENCE [LARGE SCALE GENOMIC DNA]</scope>
    <source>
        <strain evidence="1 2">St545Mb</strain>
    </source>
</reference>
<comment type="caution">
    <text evidence="1">The sequence shown here is derived from an EMBL/GenBank/DDBJ whole genome shotgun (WGS) entry which is preliminary data.</text>
</comment>
<dbReference type="EMBL" id="JTEO01000022">
    <property type="protein sequence ID" value="MCQ6963903.1"/>
    <property type="molecule type" value="Genomic_DNA"/>
</dbReference>
<protein>
    <submittedName>
        <fullName evidence="1">Uncharacterized protein</fullName>
    </submittedName>
</protein>
<keyword evidence="2" id="KW-1185">Reference proteome</keyword>
<dbReference type="SUPFAM" id="SSF51569">
    <property type="entry name" value="Aldolase"/>
    <property type="match status" value="1"/>
</dbReference>
<dbReference type="AlphaFoldDB" id="A0AAE3HDW9"/>
<dbReference type="InterPro" id="IPR002220">
    <property type="entry name" value="DapA-like"/>
</dbReference>
<dbReference type="GO" id="GO:0008675">
    <property type="term" value="F:2-dehydro-3-deoxy-phosphogluconate aldolase activity"/>
    <property type="evidence" value="ECO:0007669"/>
    <property type="project" value="UniProtKB-ARBA"/>
</dbReference>
<evidence type="ECO:0000313" key="1">
    <source>
        <dbReference type="EMBL" id="MCQ6963903.1"/>
    </source>
</evidence>
<dbReference type="Proteomes" id="UP001206983">
    <property type="component" value="Unassembled WGS sequence"/>
</dbReference>
<dbReference type="Gene3D" id="3.20.20.70">
    <property type="entry name" value="Aldolase class I"/>
    <property type="match status" value="1"/>
</dbReference>
<sequence>DALFIEVNPIPVKEAMNSLGIDVGPARLPLTTMETKLIINYIYYQSENQIYVSPAKNCQ</sequence>
<organism evidence="1 2">
    <name type="scientific">Methanolobus chelungpuianus</name>
    <dbReference type="NCBI Taxonomy" id="502115"/>
    <lineage>
        <taxon>Archaea</taxon>
        <taxon>Methanobacteriati</taxon>
        <taxon>Methanobacteriota</taxon>
        <taxon>Stenosarchaea group</taxon>
        <taxon>Methanomicrobia</taxon>
        <taxon>Methanosarcinales</taxon>
        <taxon>Methanosarcinaceae</taxon>
        <taxon>Methanolobus</taxon>
    </lineage>
</organism>
<feature type="non-terminal residue" evidence="1">
    <location>
        <position position="1"/>
    </location>
</feature>
<name>A0AAE3HDW9_9EURY</name>
<accession>A0AAE3HDW9</accession>
<proteinExistence type="predicted"/>
<gene>
    <name evidence="1" type="ORF">PV02_12665</name>
</gene>